<evidence type="ECO:0000313" key="3">
    <source>
        <dbReference type="Proteomes" id="UP000013220"/>
    </source>
</evidence>
<keyword evidence="1" id="KW-0175">Coiled coil</keyword>
<organism evidence="2 3">
    <name type="scientific">Mycoplasmopsis bovigenitalium 51080</name>
    <dbReference type="NCBI Taxonomy" id="1188235"/>
    <lineage>
        <taxon>Bacteria</taxon>
        <taxon>Bacillati</taxon>
        <taxon>Mycoplasmatota</taxon>
        <taxon>Mycoplasmoidales</taxon>
        <taxon>Metamycoplasmataceae</taxon>
        <taxon>Mycoplasmopsis</taxon>
    </lineage>
</organism>
<sequence>MSKKRKIILGSVTSVLAIGAVAGVVAASVLITKKRKVEDEVLKEKDKYKDAFLTANRLQAHISKEETKKELQAIIDDAKNKVEEKEKTEDISIDIYKEYAEKLNKGIEKADHELISAKSEYEATFKNAVEFEKQIKENKLYVKGHEKLKAAIDISKNITKSNAVKELYIGVKKYLETILSEVKEQKAKIDKEIKEKNKKQ</sequence>
<evidence type="ECO:0000313" key="2">
    <source>
        <dbReference type="EMBL" id="ENY69979.1"/>
    </source>
</evidence>
<dbReference type="Proteomes" id="UP000013220">
    <property type="component" value="Unassembled WGS sequence"/>
</dbReference>
<gene>
    <name evidence="2" type="ORF">MBVG_2420</name>
</gene>
<accession>N9TV28</accession>
<dbReference type="AlphaFoldDB" id="N9TV28"/>
<proteinExistence type="predicted"/>
<protein>
    <submittedName>
        <fullName evidence="2">Uncharacterized protein</fullName>
    </submittedName>
</protein>
<feature type="coiled-coil region" evidence="1">
    <location>
        <begin position="61"/>
        <end position="120"/>
    </location>
</feature>
<dbReference type="EMBL" id="AORH01000015">
    <property type="protein sequence ID" value="ENY69979.1"/>
    <property type="molecule type" value="Genomic_DNA"/>
</dbReference>
<reference evidence="2 3" key="1">
    <citation type="journal article" date="2013" name="Genome Announc.">
        <title>Draft Genome Sequences of Mycoplasma alkalescens, Mycoplasma arginini, and Mycoplasma bovigenitalium, Three Species with Equivocal Pathogenic Status for Cattle.</title>
        <authorList>
            <person name="Manso-Silvan L."/>
            <person name="Tardy F."/>
            <person name="Baranowski E."/>
            <person name="Barre A."/>
            <person name="Blanchard A."/>
            <person name="Breton M."/>
            <person name="Couture C."/>
            <person name="Citti C."/>
            <person name="Dordet-Frisoni E."/>
            <person name="Dupuy V."/>
            <person name="Gaurivaud P."/>
            <person name="Jacob D."/>
            <person name="Lemaitre C."/>
            <person name="Nikolski M."/>
            <person name="Nouvel L.X."/>
            <person name="Poumarat F."/>
            <person name="Thebault P."/>
            <person name="Theil S."/>
            <person name="Thiaucourt F."/>
            <person name="Sirand-Pugnet P."/>
        </authorList>
    </citation>
    <scope>NUCLEOTIDE SEQUENCE [LARGE SCALE GENOMIC DNA]</scope>
    <source>
        <strain evidence="2 3">51080</strain>
    </source>
</reference>
<comment type="caution">
    <text evidence="2">The sequence shown here is derived from an EMBL/GenBank/DDBJ whole genome shotgun (WGS) entry which is preliminary data.</text>
</comment>
<dbReference type="PATRIC" id="fig|1188235.3.peg.257"/>
<evidence type="ECO:0000256" key="1">
    <source>
        <dbReference type="SAM" id="Coils"/>
    </source>
</evidence>
<keyword evidence="3" id="KW-1185">Reference proteome</keyword>
<dbReference type="RefSeq" id="WP_004419704.1">
    <property type="nucleotide sequence ID" value="NZ_AORH01000015.1"/>
</dbReference>
<name>N9TV28_9BACT</name>